<name>A0A6C0ETD1_9ZZZZ</name>
<dbReference type="InterPro" id="IPR012340">
    <property type="entry name" value="NA-bd_OB-fold"/>
</dbReference>
<accession>A0A6C0ETD1</accession>
<dbReference type="PANTHER" id="PTHR46565">
    <property type="entry name" value="COLD SHOCK DOMAIN PROTEIN 2"/>
    <property type="match status" value="1"/>
</dbReference>
<dbReference type="PANTHER" id="PTHR46565:SF20">
    <property type="entry name" value="COLD SHOCK DOMAIN-CONTAINING PROTEIN 4"/>
    <property type="match status" value="1"/>
</dbReference>
<evidence type="ECO:0000256" key="1">
    <source>
        <dbReference type="SAM" id="MobiDB-lite"/>
    </source>
</evidence>
<dbReference type="SUPFAM" id="SSF50249">
    <property type="entry name" value="Nucleic acid-binding proteins"/>
    <property type="match status" value="1"/>
</dbReference>
<dbReference type="EMBL" id="MN738934">
    <property type="protein sequence ID" value="QHT32307.1"/>
    <property type="molecule type" value="Genomic_DNA"/>
</dbReference>
<dbReference type="InterPro" id="IPR011129">
    <property type="entry name" value="CSD"/>
</dbReference>
<feature type="domain" description="CSD" evidence="2">
    <location>
        <begin position="2"/>
        <end position="67"/>
    </location>
</feature>
<protein>
    <recommendedName>
        <fullName evidence="2">CSD domain-containing protein</fullName>
    </recommendedName>
</protein>
<dbReference type="PROSITE" id="PS51857">
    <property type="entry name" value="CSD_2"/>
    <property type="match status" value="1"/>
</dbReference>
<evidence type="ECO:0000259" key="2">
    <source>
        <dbReference type="PROSITE" id="PS51857"/>
    </source>
</evidence>
<organism evidence="3">
    <name type="scientific">viral metagenome</name>
    <dbReference type="NCBI Taxonomy" id="1070528"/>
    <lineage>
        <taxon>unclassified sequences</taxon>
        <taxon>metagenomes</taxon>
        <taxon>organismal metagenomes</taxon>
    </lineage>
</organism>
<reference evidence="3" key="1">
    <citation type="journal article" date="2020" name="Nature">
        <title>Giant virus diversity and host interactions through global metagenomics.</title>
        <authorList>
            <person name="Schulz F."/>
            <person name="Roux S."/>
            <person name="Paez-Espino D."/>
            <person name="Jungbluth S."/>
            <person name="Walsh D.A."/>
            <person name="Denef V.J."/>
            <person name="McMahon K.D."/>
            <person name="Konstantinidis K.T."/>
            <person name="Eloe-Fadrosh E.A."/>
            <person name="Kyrpides N.C."/>
            <person name="Woyke T."/>
        </authorList>
    </citation>
    <scope>NUCLEOTIDE SEQUENCE</scope>
    <source>
        <strain evidence="3">GVMAG-M-3300009159-65</strain>
    </source>
</reference>
<evidence type="ECO:0000313" key="3">
    <source>
        <dbReference type="EMBL" id="QHT32307.1"/>
    </source>
</evidence>
<proteinExistence type="predicted"/>
<dbReference type="Gene3D" id="2.40.50.140">
    <property type="entry name" value="Nucleic acid-binding proteins"/>
    <property type="match status" value="1"/>
</dbReference>
<feature type="region of interest" description="Disordered" evidence="1">
    <location>
        <begin position="77"/>
        <end position="103"/>
    </location>
</feature>
<dbReference type="SMART" id="SM00357">
    <property type="entry name" value="CSP"/>
    <property type="match status" value="1"/>
</dbReference>
<dbReference type="AlphaFoldDB" id="A0A6C0ETD1"/>
<sequence>MSQLYQVKWFSRKSGYGFVSGPDNEELFCHHSDIRVDGYKYLKRGEIVMGSKVQMDGGKSKLADIKAVTGFQLMCQVDKQDTREPREDTRGHGHSHRDSHSQT</sequence>
<feature type="compositionally biased region" description="Basic and acidic residues" evidence="1">
    <location>
        <begin position="78"/>
        <end position="103"/>
    </location>
</feature>
<dbReference type="GO" id="GO:0003676">
    <property type="term" value="F:nucleic acid binding"/>
    <property type="evidence" value="ECO:0007669"/>
    <property type="project" value="InterPro"/>
</dbReference>
<dbReference type="Pfam" id="PF00313">
    <property type="entry name" value="CSD"/>
    <property type="match status" value="1"/>
</dbReference>
<dbReference type="CDD" id="cd04458">
    <property type="entry name" value="CSP_CDS"/>
    <property type="match status" value="1"/>
</dbReference>
<dbReference type="InterPro" id="IPR002059">
    <property type="entry name" value="CSP_DNA-bd"/>
</dbReference>